<protein>
    <submittedName>
        <fullName evidence="2">Uncharacterized protein</fullName>
    </submittedName>
</protein>
<organism evidence="2 3">
    <name type="scientific">Streptomyces phaeoluteigriseus</name>
    <dbReference type="NCBI Taxonomy" id="114686"/>
    <lineage>
        <taxon>Bacteria</taxon>
        <taxon>Bacillati</taxon>
        <taxon>Actinomycetota</taxon>
        <taxon>Actinomycetes</taxon>
        <taxon>Kitasatosporales</taxon>
        <taxon>Streptomycetaceae</taxon>
        <taxon>Streptomyces</taxon>
        <taxon>Streptomyces aurantiacus group</taxon>
    </lineage>
</organism>
<keyword evidence="1" id="KW-1133">Transmembrane helix</keyword>
<dbReference type="RefSeq" id="WP_252552795.1">
    <property type="nucleotide sequence ID" value="NZ_CP099468.1"/>
</dbReference>
<keyword evidence="1" id="KW-0812">Transmembrane</keyword>
<evidence type="ECO:0000313" key="3">
    <source>
        <dbReference type="Proteomes" id="UP001056374"/>
    </source>
</evidence>
<sequence>MKFLALGALLSLLWLTIGLPVTAPSTVVTAVVAQPVILGFAAGILARPHLTRRTR</sequence>
<evidence type="ECO:0000256" key="1">
    <source>
        <dbReference type="SAM" id="Phobius"/>
    </source>
</evidence>
<evidence type="ECO:0000313" key="2">
    <source>
        <dbReference type="EMBL" id="USQ86992.1"/>
    </source>
</evidence>
<keyword evidence="1" id="KW-0472">Membrane</keyword>
<accession>A0ABY4ZD96</accession>
<name>A0ABY4ZD96_9ACTN</name>
<gene>
    <name evidence="2" type="ORF">NFX46_26715</name>
</gene>
<keyword evidence="3" id="KW-1185">Reference proteome</keyword>
<reference evidence="2" key="1">
    <citation type="submission" date="2022-06" db="EMBL/GenBank/DDBJ databases">
        <title>Complete genome sequence of soil microorganisms Streptomyces sp. Qhu-M197 isolated from Alpine meadows habitats on the Tibetan Plateau.</title>
        <authorList>
            <person name="Zhang B."/>
            <person name="Xiang X."/>
            <person name="Fan J."/>
        </authorList>
    </citation>
    <scope>NUCLEOTIDE SEQUENCE</scope>
    <source>
        <strain evidence="2">Qhu-M197</strain>
    </source>
</reference>
<dbReference type="EMBL" id="CP099468">
    <property type="protein sequence ID" value="USQ86992.1"/>
    <property type="molecule type" value="Genomic_DNA"/>
</dbReference>
<dbReference type="Proteomes" id="UP001056374">
    <property type="component" value="Chromosome"/>
</dbReference>
<proteinExistence type="predicted"/>
<feature type="transmembrane region" description="Helical" evidence="1">
    <location>
        <begin position="28"/>
        <end position="46"/>
    </location>
</feature>